<evidence type="ECO:0000313" key="3">
    <source>
        <dbReference type="Proteomes" id="UP000284706"/>
    </source>
</evidence>
<feature type="region of interest" description="Disordered" evidence="1">
    <location>
        <begin position="11"/>
        <end position="32"/>
    </location>
</feature>
<dbReference type="EMBL" id="NHYE01001011">
    <property type="protein sequence ID" value="PPR00352.1"/>
    <property type="molecule type" value="Genomic_DNA"/>
</dbReference>
<organism evidence="2 3">
    <name type="scientific">Gymnopilus dilepis</name>
    <dbReference type="NCBI Taxonomy" id="231916"/>
    <lineage>
        <taxon>Eukaryota</taxon>
        <taxon>Fungi</taxon>
        <taxon>Dikarya</taxon>
        <taxon>Basidiomycota</taxon>
        <taxon>Agaricomycotina</taxon>
        <taxon>Agaricomycetes</taxon>
        <taxon>Agaricomycetidae</taxon>
        <taxon>Agaricales</taxon>
        <taxon>Agaricineae</taxon>
        <taxon>Hymenogastraceae</taxon>
        <taxon>Gymnopilus</taxon>
    </lineage>
</organism>
<dbReference type="AlphaFoldDB" id="A0A409YBH2"/>
<name>A0A409YBH2_9AGAR</name>
<proteinExistence type="predicted"/>
<evidence type="ECO:0000256" key="1">
    <source>
        <dbReference type="SAM" id="MobiDB-lite"/>
    </source>
</evidence>
<keyword evidence="3" id="KW-1185">Reference proteome</keyword>
<accession>A0A409YBH2</accession>
<protein>
    <submittedName>
        <fullName evidence="2">Uncharacterized protein</fullName>
    </submittedName>
</protein>
<sequence length="59" mass="6414">MTAYLALPPPPKLNTAVTSRRGRVPGDRKASRASVWMPPFNDTARSIVGRVNIALLPLD</sequence>
<comment type="caution">
    <text evidence="2">The sequence shown here is derived from an EMBL/GenBank/DDBJ whole genome shotgun (WGS) entry which is preliminary data.</text>
</comment>
<gene>
    <name evidence="2" type="ORF">CVT26_009722</name>
</gene>
<evidence type="ECO:0000313" key="2">
    <source>
        <dbReference type="EMBL" id="PPR00352.1"/>
    </source>
</evidence>
<reference evidence="2 3" key="1">
    <citation type="journal article" date="2018" name="Evol. Lett.">
        <title>Horizontal gene cluster transfer increased hallucinogenic mushroom diversity.</title>
        <authorList>
            <person name="Reynolds H.T."/>
            <person name="Vijayakumar V."/>
            <person name="Gluck-Thaler E."/>
            <person name="Korotkin H.B."/>
            <person name="Matheny P.B."/>
            <person name="Slot J.C."/>
        </authorList>
    </citation>
    <scope>NUCLEOTIDE SEQUENCE [LARGE SCALE GENOMIC DNA]</scope>
    <source>
        <strain evidence="2 3">SRW20</strain>
    </source>
</reference>
<dbReference type="InParanoid" id="A0A409YBH2"/>
<dbReference type="Proteomes" id="UP000284706">
    <property type="component" value="Unassembled WGS sequence"/>
</dbReference>